<evidence type="ECO:0000259" key="3">
    <source>
        <dbReference type="Pfam" id="PF03810"/>
    </source>
</evidence>
<reference evidence="6" key="1">
    <citation type="submission" date="2020-11" db="EMBL/GenBank/DDBJ databases">
        <authorList>
            <person name="Whiteford S."/>
        </authorList>
    </citation>
    <scope>NUCLEOTIDE SEQUENCE</scope>
</reference>
<dbReference type="Pfam" id="PF19273">
    <property type="entry name" value="Exportin-5"/>
    <property type="match status" value="2"/>
</dbReference>
<feature type="domain" description="Exportin-5 C-terminal" evidence="5">
    <location>
        <begin position="316"/>
        <end position="697"/>
    </location>
</feature>
<evidence type="ECO:0000259" key="5">
    <source>
        <dbReference type="Pfam" id="PF19273"/>
    </source>
</evidence>
<feature type="domain" description="Exportin-1/Importin-beta-like" evidence="4">
    <location>
        <begin position="115"/>
        <end position="275"/>
    </location>
</feature>
<comment type="similarity">
    <text evidence="1">Belongs to the exportin family.</text>
</comment>
<dbReference type="Pfam" id="PF03810">
    <property type="entry name" value="IBN_N"/>
    <property type="match status" value="1"/>
</dbReference>
<dbReference type="Proteomes" id="UP000653454">
    <property type="component" value="Unassembled WGS sequence"/>
</dbReference>
<dbReference type="GO" id="GO:0031267">
    <property type="term" value="F:small GTPase binding"/>
    <property type="evidence" value="ECO:0007669"/>
    <property type="project" value="InterPro"/>
</dbReference>
<sequence>MMNGAASSEGSEVNLIADELSRAVELTLNPAVSHEARSQAYNACESFKENSPWCAQAGLLLASGNQYSAVVKHFGLQLMEHTVKYRWTQIVQAEKIFIKENAMKLLYMGGWEIGHLNDALARVIVEMIKREWPQQWPTLLQELSDACARGHIHTQIVLHVFLRLVEDVATLQTLEQHQRRKDIYQALTSNMAEIFAFFMRLIELHVQEFREKTAAGDYAAATSNERVVQVVLLTLTGFVEWVSMSHVVSSSGRLLQMLCVLLQDDAFRLPAADCLLQVVNRKGSTKERKPLMILFSEDAISCVHRAAVASINVVDEKNYLFLKKLTQVAAGLAQQLTSLWSNATNVDSWMPVLLETFLVLTSHPSLTLAHTTNSVWLALFKHEQISKLPHLQAVVSRWLQLSAPKVLKVSFPQSRVSSGHDAVSYACMDYDSEQEFNIFFSRCRTEILESFKHCMTAAPLVTWAHCAAWTRSALDEVGACPARLHAAHPLHAEWEALSQVLDVVLSRLLLAEPRPDVAEGLQLLQRCVAAEPPAPLLLSLLLSLISALFVFLSCAYSQLAGPAVGSAGADLLPRVLDKIFLALVYEGAEGEGGEGRRSRAVKNVRRHAASLLVKLGSKYPLLLLPVFGRFHAMSLQALARPDLSAVESVTLQEALLLVSNHFCCYERQSALVAQVLGDCSSRWTALGPHISSASGLASLVGLDAPPSDEQDERGRARRTLLHALTLVLGVVKRTCVPDDPDKVEQDERGRARRTLLHALTLVLGVVKRTCVPDDPDKVEQDERGRARRTLLHALTLVLGVVKRTCVPDDPDKVEQDERGRARRTLLHALTLVLGVVKRTCVPDDPDKVEQDERGRARRTLLHALTLVLGVVKRTCVPDDPDKVEQDERGRARRTLLHALTLVLGVVKRTCVPDDPDKVEQDERGRARRTLLHALTLVLGVVKRTCVPDDPDKASRGGFSAGVTPSGNPIWRNPCGAHVLPLLPHVLSLVRSLHDLHAPGAAALRHPAHARALALPAAEQHNLLGLRDHDNVTTAPQDRMQNFLHTLHDNVCHLVGSAATTLGRELYSVPGLANALSGSLLHGLEYLPDHWLRPIVRSALKPLLHHCPPAHFADVAVPVLEHFAPFMLTHLTQRWDYITSLYESGKLEEEGSSDAQEVLEDMLVRNLTREYLEVLKIAFVGGSLTTPTAGCNDMEEDAAPPPRAAETVCELGALLVSAPHYPHAMHTIYRALTWGDSAASLRACALLLPVTRAGLSAGRLSAADAGGALAAVLQALRTHGQHDANQAALLHAAVQIYEALRPSFPAIVSVLGAIPDVDAHDLHRLDEKLCSQPARPSKTDKSKRELFKKITARLIGRNVGQLFKKEVFIMDLPTMSAPNKEKPRAAVDTPEGAGLDKLFQAPAT</sequence>
<dbReference type="GO" id="GO:0005634">
    <property type="term" value="C:nucleus"/>
    <property type="evidence" value="ECO:0007669"/>
    <property type="project" value="TreeGrafter"/>
</dbReference>
<evidence type="ECO:0000256" key="1">
    <source>
        <dbReference type="ARBA" id="ARBA00009466"/>
    </source>
</evidence>
<feature type="domain" description="Exportin-5 C-terminal" evidence="5">
    <location>
        <begin position="967"/>
        <end position="1361"/>
    </location>
</feature>
<accession>A0A8S4D7F3</accession>
<dbReference type="GO" id="GO:0006405">
    <property type="term" value="P:RNA export from nucleus"/>
    <property type="evidence" value="ECO:0007669"/>
    <property type="project" value="TreeGrafter"/>
</dbReference>
<dbReference type="EMBL" id="CAJHNJ030000002">
    <property type="protein sequence ID" value="CAG9091445.1"/>
    <property type="molecule type" value="Genomic_DNA"/>
</dbReference>
<proteinExistence type="inferred from homology"/>
<name>A0A8S4D7F3_PLUXY</name>
<evidence type="ECO:0000313" key="6">
    <source>
        <dbReference type="EMBL" id="CAG9091445.1"/>
    </source>
</evidence>
<dbReference type="Gene3D" id="1.25.10.10">
    <property type="entry name" value="Leucine-rich Repeat Variant"/>
    <property type="match status" value="2"/>
</dbReference>
<dbReference type="SUPFAM" id="SSF48371">
    <property type="entry name" value="ARM repeat"/>
    <property type="match status" value="1"/>
</dbReference>
<evidence type="ECO:0000313" key="7">
    <source>
        <dbReference type="Proteomes" id="UP000653454"/>
    </source>
</evidence>
<dbReference type="GO" id="GO:0006611">
    <property type="term" value="P:protein export from nucleus"/>
    <property type="evidence" value="ECO:0007669"/>
    <property type="project" value="InterPro"/>
</dbReference>
<dbReference type="InterPro" id="IPR045065">
    <property type="entry name" value="XPO1/5"/>
</dbReference>
<organism evidence="6 7">
    <name type="scientific">Plutella xylostella</name>
    <name type="common">Diamondback moth</name>
    <name type="synonym">Plutella maculipennis</name>
    <dbReference type="NCBI Taxonomy" id="51655"/>
    <lineage>
        <taxon>Eukaryota</taxon>
        <taxon>Metazoa</taxon>
        <taxon>Ecdysozoa</taxon>
        <taxon>Arthropoda</taxon>
        <taxon>Hexapoda</taxon>
        <taxon>Insecta</taxon>
        <taxon>Pterygota</taxon>
        <taxon>Neoptera</taxon>
        <taxon>Endopterygota</taxon>
        <taxon>Lepidoptera</taxon>
        <taxon>Glossata</taxon>
        <taxon>Ditrysia</taxon>
        <taxon>Yponomeutoidea</taxon>
        <taxon>Plutellidae</taxon>
        <taxon>Plutella</taxon>
    </lineage>
</organism>
<feature type="domain" description="Importin N-terminal" evidence="3">
    <location>
        <begin position="40"/>
        <end position="106"/>
    </location>
</feature>
<dbReference type="InterPro" id="IPR011989">
    <property type="entry name" value="ARM-like"/>
</dbReference>
<dbReference type="PANTHER" id="PTHR11223">
    <property type="entry name" value="EXPORTIN 1/5"/>
    <property type="match status" value="1"/>
</dbReference>
<dbReference type="PANTHER" id="PTHR11223:SF3">
    <property type="entry name" value="EXPORTIN-5"/>
    <property type="match status" value="1"/>
</dbReference>
<dbReference type="InterPro" id="IPR045478">
    <property type="entry name" value="Exportin-5_C"/>
</dbReference>
<dbReference type="GO" id="GO:0042565">
    <property type="term" value="C:RNA nuclear export complex"/>
    <property type="evidence" value="ECO:0007669"/>
    <property type="project" value="TreeGrafter"/>
</dbReference>
<dbReference type="InterPro" id="IPR001494">
    <property type="entry name" value="Importin-beta_N"/>
</dbReference>
<comment type="caution">
    <text evidence="6">The sequence shown here is derived from an EMBL/GenBank/DDBJ whole genome shotgun (WGS) entry which is preliminary data.</text>
</comment>
<gene>
    <name evidence="6" type="ORF">PLXY2_LOCUS798</name>
</gene>
<feature type="region of interest" description="Disordered" evidence="2">
    <location>
        <begin position="1377"/>
        <end position="1403"/>
    </location>
</feature>
<keyword evidence="7" id="KW-1185">Reference proteome</keyword>
<dbReference type="InterPro" id="IPR013598">
    <property type="entry name" value="Exportin-1/Importin-b-like"/>
</dbReference>
<dbReference type="Pfam" id="PF08389">
    <property type="entry name" value="Xpo1"/>
    <property type="match status" value="1"/>
</dbReference>
<evidence type="ECO:0000256" key="2">
    <source>
        <dbReference type="SAM" id="MobiDB-lite"/>
    </source>
</evidence>
<dbReference type="GO" id="GO:0005737">
    <property type="term" value="C:cytoplasm"/>
    <property type="evidence" value="ECO:0007669"/>
    <property type="project" value="TreeGrafter"/>
</dbReference>
<evidence type="ECO:0000259" key="4">
    <source>
        <dbReference type="Pfam" id="PF08389"/>
    </source>
</evidence>
<dbReference type="GO" id="GO:0005049">
    <property type="term" value="F:nuclear export signal receptor activity"/>
    <property type="evidence" value="ECO:0007669"/>
    <property type="project" value="InterPro"/>
</dbReference>
<protein>
    <submittedName>
        <fullName evidence="6">(diamondback moth) hypothetical protein</fullName>
    </submittedName>
</protein>
<dbReference type="GO" id="GO:0003723">
    <property type="term" value="F:RNA binding"/>
    <property type="evidence" value="ECO:0007669"/>
    <property type="project" value="TreeGrafter"/>
</dbReference>
<dbReference type="InterPro" id="IPR016024">
    <property type="entry name" value="ARM-type_fold"/>
</dbReference>